<dbReference type="GO" id="GO:0016301">
    <property type="term" value="F:kinase activity"/>
    <property type="evidence" value="ECO:0007669"/>
    <property type="project" value="UniProtKB-KW"/>
</dbReference>
<dbReference type="InterPro" id="IPR009472">
    <property type="entry name" value="Tab2-like"/>
</dbReference>
<dbReference type="Pfam" id="PF20429">
    <property type="entry name" value="Tab2-like_C"/>
    <property type="match status" value="1"/>
</dbReference>
<keyword evidence="2" id="KW-0418">Kinase</keyword>
<accession>A0AAE0CDZ6</accession>
<dbReference type="AlphaFoldDB" id="A0AAE0CDZ6"/>
<name>A0AAE0CDZ6_9CHLO</name>
<evidence type="ECO:0000313" key="3">
    <source>
        <dbReference type="Proteomes" id="UP001190700"/>
    </source>
</evidence>
<organism evidence="2 3">
    <name type="scientific">Cymbomonas tetramitiformis</name>
    <dbReference type="NCBI Taxonomy" id="36881"/>
    <lineage>
        <taxon>Eukaryota</taxon>
        <taxon>Viridiplantae</taxon>
        <taxon>Chlorophyta</taxon>
        <taxon>Pyramimonadophyceae</taxon>
        <taxon>Pyramimonadales</taxon>
        <taxon>Pyramimonadaceae</taxon>
        <taxon>Cymbomonas</taxon>
    </lineage>
</organism>
<dbReference type="InterPro" id="IPR046761">
    <property type="entry name" value="Tab2-like_C"/>
</dbReference>
<comment type="caution">
    <text evidence="2">The sequence shown here is derived from an EMBL/GenBank/DDBJ whole genome shotgun (WGS) entry which is preliminary data.</text>
</comment>
<keyword evidence="3" id="KW-1185">Reference proteome</keyword>
<dbReference type="PANTHER" id="PTHR34556">
    <property type="match status" value="1"/>
</dbReference>
<dbReference type="EMBL" id="LGRX02025379">
    <property type="protein sequence ID" value="KAK3252494.1"/>
    <property type="molecule type" value="Genomic_DNA"/>
</dbReference>
<dbReference type="GO" id="GO:0003723">
    <property type="term" value="F:RNA binding"/>
    <property type="evidence" value="ECO:0007669"/>
    <property type="project" value="InterPro"/>
</dbReference>
<evidence type="ECO:0000313" key="2">
    <source>
        <dbReference type="EMBL" id="KAK3252494.1"/>
    </source>
</evidence>
<keyword evidence="2" id="KW-0808">Transferase</keyword>
<gene>
    <name evidence="2" type="ORF">CYMTET_38211</name>
</gene>
<evidence type="ECO:0000259" key="1">
    <source>
        <dbReference type="Pfam" id="PF20429"/>
    </source>
</evidence>
<proteinExistence type="predicted"/>
<protein>
    <submittedName>
        <fullName evidence="2">TGF-beta-activated kinase 1 and MAP3K7-binding protein 2</fullName>
    </submittedName>
</protein>
<reference evidence="2 3" key="1">
    <citation type="journal article" date="2015" name="Genome Biol. Evol.">
        <title>Comparative Genomics of a Bacterivorous Green Alga Reveals Evolutionary Causalities and Consequences of Phago-Mixotrophic Mode of Nutrition.</title>
        <authorList>
            <person name="Burns J.A."/>
            <person name="Paasch A."/>
            <person name="Narechania A."/>
            <person name="Kim E."/>
        </authorList>
    </citation>
    <scope>NUCLEOTIDE SEQUENCE [LARGE SCALE GENOMIC DNA]</scope>
    <source>
        <strain evidence="2 3">PLY_AMNH</strain>
    </source>
</reference>
<dbReference type="Proteomes" id="UP001190700">
    <property type="component" value="Unassembled WGS sequence"/>
</dbReference>
<dbReference type="PANTHER" id="PTHR34556:SF2">
    <property type="entry name" value="PROTEIN TAB2 HOMOLOG, CHLOROPLASTIC"/>
    <property type="match status" value="1"/>
</dbReference>
<feature type="domain" description="RNA-binding protein Tab2/Atab2 C-terminal" evidence="1">
    <location>
        <begin position="12"/>
        <end position="106"/>
    </location>
</feature>
<sequence>MLGTFTDRGLLHVAGVAVFSRRALPLAAWTNGLELAGIKADTDSASLILETGVDKQWRYASYRRTKAANEEAEQWEAAKKETDGMHFLAIQEDPDAPSCAGFWMLRDYEPSTSI</sequence>